<evidence type="ECO:0000313" key="2">
    <source>
        <dbReference type="EnsemblPlants" id="OMERI02G12310.1"/>
    </source>
</evidence>
<evidence type="ECO:0000313" key="3">
    <source>
        <dbReference type="Proteomes" id="UP000008021"/>
    </source>
</evidence>
<proteinExistence type="predicted"/>
<organism evidence="2">
    <name type="scientific">Oryza meridionalis</name>
    <dbReference type="NCBI Taxonomy" id="40149"/>
    <lineage>
        <taxon>Eukaryota</taxon>
        <taxon>Viridiplantae</taxon>
        <taxon>Streptophyta</taxon>
        <taxon>Embryophyta</taxon>
        <taxon>Tracheophyta</taxon>
        <taxon>Spermatophyta</taxon>
        <taxon>Magnoliopsida</taxon>
        <taxon>Liliopsida</taxon>
        <taxon>Poales</taxon>
        <taxon>Poaceae</taxon>
        <taxon>BOP clade</taxon>
        <taxon>Oryzoideae</taxon>
        <taxon>Oryzeae</taxon>
        <taxon>Oryzinae</taxon>
        <taxon>Oryza</taxon>
    </lineage>
</organism>
<reference evidence="2" key="2">
    <citation type="submission" date="2018-05" db="EMBL/GenBank/DDBJ databases">
        <title>OmerRS3 (Oryza meridionalis Reference Sequence Version 3).</title>
        <authorList>
            <person name="Zhang J."/>
            <person name="Kudrna D."/>
            <person name="Lee S."/>
            <person name="Talag J."/>
            <person name="Welchert J."/>
            <person name="Wing R.A."/>
        </authorList>
    </citation>
    <scope>NUCLEOTIDE SEQUENCE [LARGE SCALE GENOMIC DNA]</scope>
    <source>
        <strain evidence="2">cv. OR44</strain>
    </source>
</reference>
<feature type="region of interest" description="Disordered" evidence="1">
    <location>
        <begin position="1"/>
        <end position="22"/>
    </location>
</feature>
<dbReference type="EnsemblPlants" id="OMERI02G12310.1">
    <property type="protein sequence ID" value="OMERI02G12310.1"/>
    <property type="gene ID" value="OMERI02G12310"/>
</dbReference>
<dbReference type="Proteomes" id="UP000008021">
    <property type="component" value="Chromosome 2"/>
</dbReference>
<dbReference type="AlphaFoldDB" id="A0A0E0CIU1"/>
<feature type="region of interest" description="Disordered" evidence="1">
    <location>
        <begin position="91"/>
        <end position="175"/>
    </location>
</feature>
<sequence length="175" mass="17698">MRRASGADLAPAGLGRADLAPAGLERVDLPPPFLGSVWGRGRWLLASAAPGRGAGSQSGASSSLSTSSGGKEEGWWLRGGLRRRRQCLRGWGCSGEAGSDTGGPREGESGTGGPPEGGSATAKPREWCGEGGDGSGICGVGSRNQRRRGGSEGSRSGASYSLPTGDGGKEEGWWQ</sequence>
<feature type="compositionally biased region" description="Low complexity" evidence="1">
    <location>
        <begin position="49"/>
        <end position="69"/>
    </location>
</feature>
<feature type="compositionally biased region" description="Gly residues" evidence="1">
    <location>
        <begin position="129"/>
        <end position="139"/>
    </location>
</feature>
<evidence type="ECO:0000256" key="1">
    <source>
        <dbReference type="SAM" id="MobiDB-lite"/>
    </source>
</evidence>
<reference evidence="2" key="1">
    <citation type="submission" date="2015-04" db="UniProtKB">
        <authorList>
            <consortium name="EnsemblPlants"/>
        </authorList>
    </citation>
    <scope>IDENTIFICATION</scope>
</reference>
<keyword evidence="3" id="KW-1185">Reference proteome</keyword>
<dbReference type="Gramene" id="OMERI02G12310.1">
    <property type="protein sequence ID" value="OMERI02G12310.1"/>
    <property type="gene ID" value="OMERI02G12310"/>
</dbReference>
<name>A0A0E0CIU1_9ORYZ</name>
<accession>A0A0E0CIU1</accession>
<feature type="region of interest" description="Disordered" evidence="1">
    <location>
        <begin position="49"/>
        <end position="76"/>
    </location>
</feature>
<dbReference type="HOGENOM" id="CLU_1534927_0_0_1"/>
<protein>
    <submittedName>
        <fullName evidence="2">Uncharacterized protein</fullName>
    </submittedName>
</protein>